<reference evidence="2 3" key="1">
    <citation type="submission" date="2024-10" db="EMBL/GenBank/DDBJ databases">
        <authorList>
            <person name="Wannawong T."/>
            <person name="Kuncharoen N."/>
            <person name="Mhuantong W."/>
        </authorList>
    </citation>
    <scope>NUCLEOTIDE SEQUENCE [LARGE SCALE GENOMIC DNA]</scope>
    <source>
        <strain evidence="2 3">CALK1-4</strain>
    </source>
</reference>
<accession>A0ABW7S5L9</accession>
<dbReference type="RefSeq" id="WP_356529529.1">
    <property type="nucleotide sequence ID" value="NZ_JBEXMU010000009.1"/>
</dbReference>
<proteinExistence type="predicted"/>
<keyword evidence="1" id="KW-0472">Membrane</keyword>
<comment type="caution">
    <text evidence="2">The sequence shown here is derived from an EMBL/GenBank/DDBJ whole genome shotgun (WGS) entry which is preliminary data.</text>
</comment>
<keyword evidence="3" id="KW-1185">Reference proteome</keyword>
<dbReference type="EMBL" id="JBIQWK010000009">
    <property type="protein sequence ID" value="MFI0575565.1"/>
    <property type="molecule type" value="Genomic_DNA"/>
</dbReference>
<evidence type="ECO:0000313" key="2">
    <source>
        <dbReference type="EMBL" id="MFI0575565.1"/>
    </source>
</evidence>
<keyword evidence="1" id="KW-0812">Transmembrane</keyword>
<feature type="transmembrane region" description="Helical" evidence="1">
    <location>
        <begin position="7"/>
        <end position="27"/>
    </location>
</feature>
<organism evidence="2 3">
    <name type="scientific">Streptomyces tendae</name>
    <dbReference type="NCBI Taxonomy" id="1932"/>
    <lineage>
        <taxon>Bacteria</taxon>
        <taxon>Bacillati</taxon>
        <taxon>Actinomycetota</taxon>
        <taxon>Actinomycetes</taxon>
        <taxon>Kitasatosporales</taxon>
        <taxon>Streptomycetaceae</taxon>
        <taxon>Streptomyces</taxon>
    </lineage>
</organism>
<keyword evidence="1" id="KW-1133">Transmembrane helix</keyword>
<feature type="transmembrane region" description="Helical" evidence="1">
    <location>
        <begin position="33"/>
        <end position="54"/>
    </location>
</feature>
<protein>
    <submittedName>
        <fullName evidence="2">Uncharacterized protein</fullName>
    </submittedName>
</protein>
<evidence type="ECO:0000256" key="1">
    <source>
        <dbReference type="SAM" id="Phobius"/>
    </source>
</evidence>
<sequence>MSKWGLAGRVVAAYTAGFLMFLGLRHWQAGLPWAQAVRDAAVFAFIATLGGWVFRRAFRAGERRDDGHDG</sequence>
<evidence type="ECO:0000313" key="3">
    <source>
        <dbReference type="Proteomes" id="UP001610810"/>
    </source>
</evidence>
<gene>
    <name evidence="2" type="ORF">ACH3YB_28440</name>
</gene>
<name>A0ABW7S5L9_STRTE</name>
<dbReference type="Proteomes" id="UP001610810">
    <property type="component" value="Unassembled WGS sequence"/>
</dbReference>